<dbReference type="InterPro" id="IPR022701">
    <property type="entry name" value="QTMAN_N"/>
</dbReference>
<organism evidence="2">
    <name type="scientific">marine metagenome</name>
    <dbReference type="NCBI Taxonomy" id="408172"/>
    <lineage>
        <taxon>unclassified sequences</taxon>
        <taxon>metagenomes</taxon>
        <taxon>ecological metagenomes</taxon>
    </lineage>
</organism>
<sequence length="52" mass="6085">VNILLVEPYFTGSHKQWVLGFKKYSKHDVRLLVIKGQFWKWRMHGGAVTLAT</sequence>
<dbReference type="EMBL" id="UINC01210687">
    <property type="protein sequence ID" value="SVE34272.1"/>
    <property type="molecule type" value="Genomic_DNA"/>
</dbReference>
<accession>A0A383CPZ9</accession>
<proteinExistence type="predicted"/>
<protein>
    <recommendedName>
        <fullName evidence="1">tRNA-queuosine alpha-mannosyltransferase N-terminal domain-containing protein</fullName>
    </recommendedName>
</protein>
<dbReference type="Pfam" id="PF12038">
    <property type="entry name" value="QTMAN_N"/>
    <property type="match status" value="1"/>
</dbReference>
<reference evidence="2" key="1">
    <citation type="submission" date="2018-05" db="EMBL/GenBank/DDBJ databases">
        <authorList>
            <person name="Lanie J.A."/>
            <person name="Ng W.-L."/>
            <person name="Kazmierczak K.M."/>
            <person name="Andrzejewski T.M."/>
            <person name="Davidsen T.M."/>
            <person name="Wayne K.J."/>
            <person name="Tettelin H."/>
            <person name="Glass J.I."/>
            <person name="Rusch D."/>
            <person name="Podicherti R."/>
            <person name="Tsui H.-C.T."/>
            <person name="Winkler M.E."/>
        </authorList>
    </citation>
    <scope>NUCLEOTIDE SEQUENCE</scope>
</reference>
<feature type="non-terminal residue" evidence="2">
    <location>
        <position position="1"/>
    </location>
</feature>
<gene>
    <name evidence="2" type="ORF">METZ01_LOCUS487126</name>
</gene>
<name>A0A383CPZ9_9ZZZZ</name>
<evidence type="ECO:0000313" key="2">
    <source>
        <dbReference type="EMBL" id="SVE34272.1"/>
    </source>
</evidence>
<evidence type="ECO:0000259" key="1">
    <source>
        <dbReference type="Pfam" id="PF12038"/>
    </source>
</evidence>
<dbReference type="AlphaFoldDB" id="A0A383CPZ9"/>
<feature type="non-terminal residue" evidence="2">
    <location>
        <position position="52"/>
    </location>
</feature>
<feature type="domain" description="tRNA-queuosine alpha-mannosyltransferase N-terminal" evidence="1">
    <location>
        <begin position="2"/>
        <end position="51"/>
    </location>
</feature>